<evidence type="ECO:0000256" key="4">
    <source>
        <dbReference type="ARBA" id="ARBA00022840"/>
    </source>
</evidence>
<dbReference type="AlphaFoldDB" id="A0AAW5IL65"/>
<organism evidence="7 8">
    <name type="scientific">Segatella copri</name>
    <dbReference type="NCBI Taxonomy" id="165179"/>
    <lineage>
        <taxon>Bacteria</taxon>
        <taxon>Pseudomonadati</taxon>
        <taxon>Bacteroidota</taxon>
        <taxon>Bacteroidia</taxon>
        <taxon>Bacteroidales</taxon>
        <taxon>Prevotellaceae</taxon>
        <taxon>Segatella</taxon>
    </lineage>
</organism>
<dbReference type="InterPro" id="IPR048333">
    <property type="entry name" value="HA2_WH"/>
</dbReference>
<sequence>MNYDRIKQQAGHLPAFQIADAINSTLKESANLVVTAPPGAGKSTILPLTLLGATPQGKILMLEPRRLAARQIAERMASILGEPVGKTVGYRVRFENKVSSETRIEVLTEGILTRMLIHDATLEGVSAVIFDEFHERSINSDLALALTRQAQEIIRPDLKIIIMSATIDASAICEALRAPLIESEGRMFPVETIYSETDIVRYDIYKEVAATILKAADRYEGDILAFLPGQSEILKCKEILDASLSRAAASSSASASLSAASSSAAELSVPQVYPLYGNLPPEKQRLAIVPSKEGERKIVLATPIAETSLTIEGVRIVVDSGLCRKLVYDARTGLSHLETVTISKDMATQRRGRAGRVAEGICYRLWTQTSEHLMEDQRRPEIEEADLTPMVLDIAAFGENNPQSLLWLTPPSSSNLLNAKELLLSLEAIEPDGSITPLGRKMATLPCHPRIAKMMMSSETSALKALACDVAALLEEKDPMSDAEDSDMALRLSILRSQRQKNSLGRWARIAQIAQEYRRMLKVKEDNEPVDAEEVGRLIALAYPERIAMAIDNIGHFRMSNGKTIFIDSSDAMSAQQWLAIASLNVSAQPSGTNASTPLPSSGKAGRVFLSAPVNINDLPTHEFDNISWDSKAGIIRMQRERRIGTLVVDSKPLQDADKQQIIHILCTAIRKEGLSMLDWNEDVLRLQRRVAKVREWHPEIELPDLSTAHLMETAAEWLPFYLEQGGKLKTSTAELRKLNLQEILWAQIPYEQQQEIDRLAPTHIVVPSGSHIRIDYRQGAEAPILSVRLQECFGMTQTPAVDDGRQPLLLELLSPGFKPVQLTQDLASFWQSTYFEVRNELKRRYPKHFWPENPLESEAVRGVKRKK</sequence>
<evidence type="ECO:0000259" key="5">
    <source>
        <dbReference type="PROSITE" id="PS51192"/>
    </source>
</evidence>
<evidence type="ECO:0000313" key="7">
    <source>
        <dbReference type="EMBL" id="MCP9564174.1"/>
    </source>
</evidence>
<dbReference type="GO" id="GO:0016787">
    <property type="term" value="F:hydrolase activity"/>
    <property type="evidence" value="ECO:0007669"/>
    <property type="project" value="UniProtKB-KW"/>
</dbReference>
<evidence type="ECO:0000256" key="3">
    <source>
        <dbReference type="ARBA" id="ARBA00022806"/>
    </source>
</evidence>
<dbReference type="SMART" id="SM00487">
    <property type="entry name" value="DEXDc"/>
    <property type="match status" value="1"/>
</dbReference>
<feature type="domain" description="Helicase C-terminal" evidence="6">
    <location>
        <begin position="211"/>
        <end position="398"/>
    </location>
</feature>
<dbReference type="NCBIfam" id="TIGR01970">
    <property type="entry name" value="DEAH_box_HrpB"/>
    <property type="match status" value="1"/>
</dbReference>
<dbReference type="GO" id="GO:0005524">
    <property type="term" value="F:ATP binding"/>
    <property type="evidence" value="ECO:0007669"/>
    <property type="project" value="UniProtKB-KW"/>
</dbReference>
<dbReference type="SMART" id="SM00490">
    <property type="entry name" value="HELICc"/>
    <property type="match status" value="1"/>
</dbReference>
<dbReference type="PROSITE" id="PS51192">
    <property type="entry name" value="HELICASE_ATP_BIND_1"/>
    <property type="match status" value="1"/>
</dbReference>
<evidence type="ECO:0000256" key="1">
    <source>
        <dbReference type="ARBA" id="ARBA00022741"/>
    </source>
</evidence>
<proteinExistence type="predicted"/>
<dbReference type="GO" id="GO:0003676">
    <property type="term" value="F:nucleic acid binding"/>
    <property type="evidence" value="ECO:0007669"/>
    <property type="project" value="InterPro"/>
</dbReference>
<dbReference type="InterPro" id="IPR001650">
    <property type="entry name" value="Helicase_C-like"/>
</dbReference>
<evidence type="ECO:0000259" key="6">
    <source>
        <dbReference type="PROSITE" id="PS51194"/>
    </source>
</evidence>
<dbReference type="InterPro" id="IPR014001">
    <property type="entry name" value="Helicase_ATP-bd"/>
</dbReference>
<dbReference type="PROSITE" id="PS51194">
    <property type="entry name" value="HELICASE_CTER"/>
    <property type="match status" value="1"/>
</dbReference>
<dbReference type="CDD" id="cd18791">
    <property type="entry name" value="SF2_C_RHA"/>
    <property type="match status" value="1"/>
</dbReference>
<keyword evidence="3 7" id="KW-0347">Helicase</keyword>
<name>A0AAW5IL65_9BACT</name>
<comment type="caution">
    <text evidence="7">The sequence shown here is derived from an EMBL/GenBank/DDBJ whole genome shotgun (WGS) entry which is preliminary data.</text>
</comment>
<keyword evidence="4" id="KW-0067">ATP-binding</keyword>
<dbReference type="InterPro" id="IPR027417">
    <property type="entry name" value="P-loop_NTPase"/>
</dbReference>
<dbReference type="FunFam" id="3.40.50.300:FF:002125">
    <property type="entry name" value="ATP-dependent helicase HrpB"/>
    <property type="match status" value="1"/>
</dbReference>
<dbReference type="InterPro" id="IPR010225">
    <property type="entry name" value="HrpB"/>
</dbReference>
<dbReference type="Gene3D" id="1.20.120.1080">
    <property type="match status" value="1"/>
</dbReference>
<dbReference type="Gene3D" id="3.40.50.300">
    <property type="entry name" value="P-loop containing nucleotide triphosphate hydrolases"/>
    <property type="match status" value="2"/>
</dbReference>
<keyword evidence="1" id="KW-0547">Nucleotide-binding</keyword>
<dbReference type="EMBL" id="JANDWZ010000010">
    <property type="protein sequence ID" value="MCP9564174.1"/>
    <property type="molecule type" value="Genomic_DNA"/>
</dbReference>
<dbReference type="InterPro" id="IPR049614">
    <property type="entry name" value="HrpB_DEXH"/>
</dbReference>
<evidence type="ECO:0000313" key="8">
    <source>
        <dbReference type="Proteomes" id="UP001205531"/>
    </source>
</evidence>
<dbReference type="SUPFAM" id="SSF52540">
    <property type="entry name" value="P-loop containing nucleoside triphosphate hydrolases"/>
    <property type="match status" value="1"/>
</dbReference>
<protein>
    <submittedName>
        <fullName evidence="7">ATP-dependent helicase HrpB</fullName>
    </submittedName>
</protein>
<reference evidence="7" key="1">
    <citation type="submission" date="2022-07" db="EMBL/GenBank/DDBJ databases">
        <title>Prevotella copri.</title>
        <authorList>
            <person name="Yang C."/>
        </authorList>
    </citation>
    <scope>NUCLEOTIDE SEQUENCE</scope>
    <source>
        <strain evidence="7">HF2107</strain>
    </source>
</reference>
<accession>A0AAW5IL65</accession>
<dbReference type="InterPro" id="IPR007502">
    <property type="entry name" value="Helicase-assoc_dom"/>
</dbReference>
<dbReference type="PIRSF" id="PIRSF005496">
    <property type="entry name" value="ATP_hel_hrpB"/>
    <property type="match status" value="1"/>
</dbReference>
<dbReference type="SMART" id="SM00847">
    <property type="entry name" value="HA2"/>
    <property type="match status" value="1"/>
</dbReference>
<dbReference type="Pfam" id="PF00270">
    <property type="entry name" value="DEAD"/>
    <property type="match status" value="1"/>
</dbReference>
<dbReference type="Pfam" id="PF08482">
    <property type="entry name" value="HrpB_C"/>
    <property type="match status" value="1"/>
</dbReference>
<evidence type="ECO:0000256" key="2">
    <source>
        <dbReference type="ARBA" id="ARBA00022801"/>
    </source>
</evidence>
<dbReference type="Pfam" id="PF00271">
    <property type="entry name" value="Helicase_C"/>
    <property type="match status" value="1"/>
</dbReference>
<dbReference type="Proteomes" id="UP001205531">
    <property type="component" value="Unassembled WGS sequence"/>
</dbReference>
<keyword evidence="2" id="KW-0378">Hydrolase</keyword>
<dbReference type="PANTHER" id="PTHR43519">
    <property type="entry name" value="ATP-DEPENDENT RNA HELICASE HRPB"/>
    <property type="match status" value="1"/>
</dbReference>
<dbReference type="GO" id="GO:0004386">
    <property type="term" value="F:helicase activity"/>
    <property type="evidence" value="ECO:0007669"/>
    <property type="project" value="UniProtKB-KW"/>
</dbReference>
<dbReference type="Pfam" id="PF04408">
    <property type="entry name" value="WHD_HA2"/>
    <property type="match status" value="1"/>
</dbReference>
<dbReference type="InterPro" id="IPR011545">
    <property type="entry name" value="DEAD/DEAH_box_helicase_dom"/>
</dbReference>
<dbReference type="PANTHER" id="PTHR43519:SF1">
    <property type="entry name" value="ATP-DEPENDENT RNA HELICASE HRPB"/>
    <property type="match status" value="1"/>
</dbReference>
<gene>
    <name evidence="7" type="primary">hrpB</name>
    <name evidence="7" type="ORF">NNC64_06290</name>
</gene>
<feature type="domain" description="Helicase ATP-binding" evidence="5">
    <location>
        <begin position="23"/>
        <end position="185"/>
    </location>
</feature>
<dbReference type="RefSeq" id="WP_254951828.1">
    <property type="nucleotide sequence ID" value="NZ_JANDWY010000011.1"/>
</dbReference>
<dbReference type="CDD" id="cd17990">
    <property type="entry name" value="DEXHc_HrpB"/>
    <property type="match status" value="1"/>
</dbReference>
<dbReference type="InterPro" id="IPR013689">
    <property type="entry name" value="RNA_helicase_ATP-dep_HrpB_C"/>
</dbReference>